<evidence type="ECO:0000259" key="8">
    <source>
        <dbReference type="PROSITE" id="PS50835"/>
    </source>
</evidence>
<name>A0A8C0PBB9_CANLF</name>
<dbReference type="AlphaFoldDB" id="A0A8C0PBB9"/>
<evidence type="ECO:0000256" key="7">
    <source>
        <dbReference type="SAM" id="SignalP"/>
    </source>
</evidence>
<reference evidence="10" key="1">
    <citation type="submission" date="2018-10" db="EMBL/GenBank/DDBJ databases">
        <title>De novo assembly of a Great Dane genome.</title>
        <authorList>
            <person name="Kidd J.M."/>
            <person name="Pendleton A.L."/>
            <person name="Shen F."/>
            <person name="Emery S."/>
        </authorList>
    </citation>
    <scope>NUCLEOTIDE SEQUENCE [LARGE SCALE GENOMIC DNA]</scope>
    <source>
        <strain evidence="10">Great Dane</strain>
    </source>
</reference>
<dbReference type="SMART" id="SM00406">
    <property type="entry name" value="IGv"/>
    <property type="match status" value="1"/>
</dbReference>
<dbReference type="SUPFAM" id="SSF48726">
    <property type="entry name" value="Immunoglobulin"/>
    <property type="match status" value="1"/>
</dbReference>
<dbReference type="FunFam" id="2.60.40.10:FF:001704">
    <property type="entry name" value="Uncharacterized protein"/>
    <property type="match status" value="1"/>
</dbReference>
<dbReference type="Proteomes" id="UP000694429">
    <property type="component" value="Chromosome 18"/>
</dbReference>
<dbReference type="Ensembl" id="ENSCAFT00040019885.1">
    <property type="protein sequence ID" value="ENSCAFP00040017250.1"/>
    <property type="gene ID" value="ENSCAFG00040010763.1"/>
</dbReference>
<dbReference type="InterPro" id="IPR013106">
    <property type="entry name" value="Ig_V-set"/>
</dbReference>
<organism evidence="9 11">
    <name type="scientific">Canis lupus familiaris</name>
    <name type="common">Dog</name>
    <name type="synonym">Canis familiaris</name>
    <dbReference type="NCBI Taxonomy" id="9615"/>
    <lineage>
        <taxon>Eukaryota</taxon>
        <taxon>Metazoa</taxon>
        <taxon>Chordata</taxon>
        <taxon>Craniata</taxon>
        <taxon>Vertebrata</taxon>
        <taxon>Euteleostomi</taxon>
        <taxon>Mammalia</taxon>
        <taxon>Eutheria</taxon>
        <taxon>Laurasiatheria</taxon>
        <taxon>Carnivora</taxon>
        <taxon>Caniformia</taxon>
        <taxon>Canidae</taxon>
        <taxon>Canis</taxon>
    </lineage>
</organism>
<feature type="domain" description="Ig-like" evidence="8">
    <location>
        <begin position="2"/>
        <end position="115"/>
    </location>
</feature>
<evidence type="ECO:0000256" key="5">
    <source>
        <dbReference type="ARBA" id="ARBA00023319"/>
    </source>
</evidence>
<proteinExistence type="predicted"/>
<keyword evidence="3" id="KW-1064">Adaptive immunity</keyword>
<keyword evidence="4" id="KW-0675">Receptor</keyword>
<reference evidence="9" key="2">
    <citation type="submission" date="2019-03" db="EMBL/GenBank/DDBJ databases">
        <authorList>
            <person name="Warren W.C."/>
            <person name="Johnson G.S."/>
        </authorList>
    </citation>
    <scope>NUCLEOTIDE SEQUENCE [LARGE SCALE GENOMIC DNA]</scope>
    <source>
        <strain evidence="9">Basenji</strain>
    </source>
</reference>
<protein>
    <recommendedName>
        <fullName evidence="8">Ig-like domain-containing protein</fullName>
    </recommendedName>
</protein>
<evidence type="ECO:0000313" key="11">
    <source>
        <dbReference type="Proteomes" id="UP000694429"/>
    </source>
</evidence>
<dbReference type="InterPro" id="IPR013783">
    <property type="entry name" value="Ig-like_fold"/>
</dbReference>
<dbReference type="Gene3D" id="2.60.40.10">
    <property type="entry name" value="Immunoglobulins"/>
    <property type="match status" value="1"/>
</dbReference>
<evidence type="ECO:0000256" key="4">
    <source>
        <dbReference type="ARBA" id="ARBA00023170"/>
    </source>
</evidence>
<evidence type="ECO:0000313" key="10">
    <source>
        <dbReference type="Ensembl" id="ENSCAFP00040017250.1"/>
    </source>
</evidence>
<keyword evidence="5" id="KW-0393">Immunoglobulin domain</keyword>
<dbReference type="InterPro" id="IPR051117">
    <property type="entry name" value="TRG_var/const_region"/>
</dbReference>
<evidence type="ECO:0000313" key="9">
    <source>
        <dbReference type="Ensembl" id="ENSCAFP00030037034.1"/>
    </source>
</evidence>
<dbReference type="PANTHER" id="PTHR19256:SF40">
    <property type="entry name" value="NON-FUNCTIONAL T CELL RECEPTOR GAMMA VARIABLE 10-RELATED"/>
    <property type="match status" value="1"/>
</dbReference>
<dbReference type="PANTHER" id="PTHR19256">
    <property type="entry name" value="T-CELL RECEPTOR GAMMA CHAIN"/>
    <property type="match status" value="1"/>
</dbReference>
<evidence type="ECO:0000256" key="2">
    <source>
        <dbReference type="ARBA" id="ARBA00022859"/>
    </source>
</evidence>
<dbReference type="Pfam" id="PF07686">
    <property type="entry name" value="V-set"/>
    <property type="match status" value="1"/>
</dbReference>
<evidence type="ECO:0000256" key="6">
    <source>
        <dbReference type="ARBA" id="ARBA00043266"/>
    </source>
</evidence>
<dbReference type="InterPro" id="IPR036179">
    <property type="entry name" value="Ig-like_dom_sf"/>
</dbReference>
<sequence>MPLLEAVIFSSLWTFGLGQVRLEQPQISISGTKYKSINILCKLHAQNFNTKVIHWYRQKPEQDIEHLTWVQTSASKVPSLDGRKNKLEASKNALTSTSTLKINFLQEEDEAMYYCSCWSRIHSIRVDKRSCIRTIFRSDPLTSFSTWATTAVYPA</sequence>
<evidence type="ECO:0000256" key="1">
    <source>
        <dbReference type="ARBA" id="ARBA00022729"/>
    </source>
</evidence>
<feature type="chain" id="PRO_5044672390" description="Ig-like domain-containing protein" evidence="7">
    <location>
        <begin position="19"/>
        <end position="155"/>
    </location>
</feature>
<dbReference type="InterPro" id="IPR007110">
    <property type="entry name" value="Ig-like_dom"/>
</dbReference>
<keyword evidence="2" id="KW-0391">Immunity</keyword>
<dbReference type="Ensembl" id="ENSCAFT00030042447.1">
    <property type="protein sequence ID" value="ENSCAFP00030037034.1"/>
    <property type="gene ID" value="ENSCAFG00030023092.1"/>
</dbReference>
<reference evidence="9" key="3">
    <citation type="submission" date="2025-05" db="UniProtKB">
        <authorList>
            <consortium name="Ensembl"/>
        </authorList>
    </citation>
    <scope>IDENTIFICATION</scope>
</reference>
<evidence type="ECO:0000256" key="3">
    <source>
        <dbReference type="ARBA" id="ARBA00023130"/>
    </source>
</evidence>
<dbReference type="GO" id="GO:0042101">
    <property type="term" value="C:T cell receptor complex"/>
    <property type="evidence" value="ECO:0007669"/>
    <property type="project" value="UniProtKB-KW"/>
</dbReference>
<feature type="signal peptide" evidence="7">
    <location>
        <begin position="1"/>
        <end position="18"/>
    </location>
</feature>
<keyword evidence="6" id="KW-1279">T cell receptor</keyword>
<dbReference type="Proteomes" id="UP000694542">
    <property type="component" value="Chromosome 18"/>
</dbReference>
<accession>A0A8C0PBB9</accession>
<dbReference type="GO" id="GO:0002250">
    <property type="term" value="P:adaptive immune response"/>
    <property type="evidence" value="ECO:0007669"/>
    <property type="project" value="UniProtKB-KW"/>
</dbReference>
<keyword evidence="1 7" id="KW-0732">Signal</keyword>
<dbReference type="PROSITE" id="PS50835">
    <property type="entry name" value="IG_LIKE"/>
    <property type="match status" value="1"/>
</dbReference>